<organism evidence="1">
    <name type="scientific">Picea sitchensis</name>
    <name type="common">Sitka spruce</name>
    <name type="synonym">Pinus sitchensis</name>
    <dbReference type="NCBI Taxonomy" id="3332"/>
    <lineage>
        <taxon>Eukaryota</taxon>
        <taxon>Viridiplantae</taxon>
        <taxon>Streptophyta</taxon>
        <taxon>Embryophyta</taxon>
        <taxon>Tracheophyta</taxon>
        <taxon>Spermatophyta</taxon>
        <taxon>Pinopsida</taxon>
        <taxon>Pinidae</taxon>
        <taxon>Conifers I</taxon>
        <taxon>Pinales</taxon>
        <taxon>Pinaceae</taxon>
        <taxon>Picea</taxon>
    </lineage>
</organism>
<sequence length="53" mass="6478">MENVDSYSLDYYFSGFRGRMWTAAQNVSVWLLHQRVQMHEFTRTYWNCGRLLL</sequence>
<accession>A9P1G3</accession>
<protein>
    <submittedName>
        <fullName evidence="1">Uncharacterized protein</fullName>
    </submittedName>
</protein>
<reference evidence="1" key="1">
    <citation type="journal article" date="2008" name="BMC Genomics">
        <title>A conifer genomics resource of 200,000 spruce (Picea spp.) ESTs and 6,464 high-quality, sequence-finished full-length cDNAs for Sitka spruce (Picea sitchensis).</title>
        <authorList>
            <person name="Ralph S.G."/>
            <person name="Chun H.J."/>
            <person name="Kolosova N."/>
            <person name="Cooper D."/>
            <person name="Oddy C."/>
            <person name="Ritland C.E."/>
            <person name="Kirkpatrick R."/>
            <person name="Moore R."/>
            <person name="Barber S."/>
            <person name="Holt R.A."/>
            <person name="Jones S.J."/>
            <person name="Marra M.A."/>
            <person name="Douglas C.J."/>
            <person name="Ritland K."/>
            <person name="Bohlmann J."/>
        </authorList>
    </citation>
    <scope>NUCLEOTIDE SEQUENCE</scope>
    <source>
        <tissue evidence="1">Bark</tissue>
    </source>
</reference>
<evidence type="ECO:0000313" key="1">
    <source>
        <dbReference type="EMBL" id="ABK26724.1"/>
    </source>
</evidence>
<dbReference type="AlphaFoldDB" id="A9P1G3"/>
<dbReference type="EMBL" id="EF087484">
    <property type="protein sequence ID" value="ABK26724.1"/>
    <property type="molecule type" value="mRNA"/>
</dbReference>
<name>A9P1G3_PICSI</name>
<proteinExistence type="evidence at transcript level"/>